<proteinExistence type="predicted"/>
<evidence type="ECO:0000313" key="1">
    <source>
        <dbReference type="EMBL" id="KAL3525441.1"/>
    </source>
</evidence>
<dbReference type="AlphaFoldDB" id="A0ABD3A136"/>
<keyword evidence="2" id="KW-1185">Reference proteome</keyword>
<evidence type="ECO:0000313" key="2">
    <source>
        <dbReference type="Proteomes" id="UP001630127"/>
    </source>
</evidence>
<protein>
    <recommendedName>
        <fullName evidence="3">Reverse transcriptase</fullName>
    </recommendedName>
</protein>
<dbReference type="Proteomes" id="UP001630127">
    <property type="component" value="Unassembled WGS sequence"/>
</dbReference>
<evidence type="ECO:0008006" key="3">
    <source>
        <dbReference type="Google" id="ProtNLM"/>
    </source>
</evidence>
<accession>A0ABD3A136</accession>
<sequence length="116" mass="13928">MSTLQDQWRNKRSKKQFFQYIQINLLDLMVCPQFFSQTFWHFIHLDVVNAVKRFFHSGVLFKSINETLITFIPKVDNLVDMTHFRPISLCNVLYKIMSKFLVKRLKCMLKFCISPC</sequence>
<name>A0ABD3A136_9GENT</name>
<reference evidence="1 2" key="1">
    <citation type="submission" date="2024-11" db="EMBL/GenBank/DDBJ databases">
        <title>A near-complete genome assembly of Cinchona calisaya.</title>
        <authorList>
            <person name="Lian D.C."/>
            <person name="Zhao X.W."/>
            <person name="Wei L."/>
        </authorList>
    </citation>
    <scope>NUCLEOTIDE SEQUENCE [LARGE SCALE GENOMIC DNA]</scope>
    <source>
        <tissue evidence="1">Nenye</tissue>
    </source>
</reference>
<dbReference type="EMBL" id="JBJUIK010000006">
    <property type="protein sequence ID" value="KAL3525441.1"/>
    <property type="molecule type" value="Genomic_DNA"/>
</dbReference>
<organism evidence="1 2">
    <name type="scientific">Cinchona calisaya</name>
    <dbReference type="NCBI Taxonomy" id="153742"/>
    <lineage>
        <taxon>Eukaryota</taxon>
        <taxon>Viridiplantae</taxon>
        <taxon>Streptophyta</taxon>
        <taxon>Embryophyta</taxon>
        <taxon>Tracheophyta</taxon>
        <taxon>Spermatophyta</taxon>
        <taxon>Magnoliopsida</taxon>
        <taxon>eudicotyledons</taxon>
        <taxon>Gunneridae</taxon>
        <taxon>Pentapetalae</taxon>
        <taxon>asterids</taxon>
        <taxon>lamiids</taxon>
        <taxon>Gentianales</taxon>
        <taxon>Rubiaceae</taxon>
        <taxon>Cinchonoideae</taxon>
        <taxon>Cinchoneae</taxon>
        <taxon>Cinchona</taxon>
    </lineage>
</organism>
<comment type="caution">
    <text evidence="1">The sequence shown here is derived from an EMBL/GenBank/DDBJ whole genome shotgun (WGS) entry which is preliminary data.</text>
</comment>
<gene>
    <name evidence="1" type="ORF">ACH5RR_013813</name>
</gene>